<dbReference type="EMBL" id="PPCN01000008">
    <property type="protein sequence ID" value="POF29791.1"/>
    <property type="molecule type" value="Genomic_DNA"/>
</dbReference>
<gene>
    <name evidence="1" type="ORF">CLV41_108216</name>
</gene>
<comment type="caution">
    <text evidence="1">The sequence shown here is derived from an EMBL/GenBank/DDBJ whole genome shotgun (WGS) entry which is preliminary data.</text>
</comment>
<dbReference type="AlphaFoldDB" id="A0A2S3UQ08"/>
<accession>A0A2S3UQ08</accession>
<dbReference type="Proteomes" id="UP000236959">
    <property type="component" value="Unassembled WGS sequence"/>
</dbReference>
<keyword evidence="2" id="KW-1185">Reference proteome</keyword>
<sequence length="69" mass="7687">MVTARQMFAAEIRLPLHTVCFSAICALAPAPLEEAFLDRSRTSEVFARPHGGSPVRYHTLKEFCHGCQL</sequence>
<evidence type="ECO:0000313" key="2">
    <source>
        <dbReference type="Proteomes" id="UP000236959"/>
    </source>
</evidence>
<name>A0A2S3UQ08_9HYPH</name>
<protein>
    <submittedName>
        <fullName evidence="1">Uncharacterized protein</fullName>
    </submittedName>
</protein>
<organism evidence="1 2">
    <name type="scientific">Roseibium marinum</name>
    <dbReference type="NCBI Taxonomy" id="281252"/>
    <lineage>
        <taxon>Bacteria</taxon>
        <taxon>Pseudomonadati</taxon>
        <taxon>Pseudomonadota</taxon>
        <taxon>Alphaproteobacteria</taxon>
        <taxon>Hyphomicrobiales</taxon>
        <taxon>Stappiaceae</taxon>
        <taxon>Roseibium</taxon>
    </lineage>
</organism>
<reference evidence="1 2" key="1">
    <citation type="submission" date="2018-01" db="EMBL/GenBank/DDBJ databases">
        <title>Genomic Encyclopedia of Archaeal and Bacterial Type Strains, Phase II (KMG-II): from individual species to whole genera.</title>
        <authorList>
            <person name="Goeker M."/>
        </authorList>
    </citation>
    <scope>NUCLEOTIDE SEQUENCE [LARGE SCALE GENOMIC DNA]</scope>
    <source>
        <strain evidence="1 2">DSM 17023</strain>
    </source>
</reference>
<evidence type="ECO:0000313" key="1">
    <source>
        <dbReference type="EMBL" id="POF29791.1"/>
    </source>
</evidence>
<proteinExistence type="predicted"/>